<keyword evidence="6" id="KW-1185">Reference proteome</keyword>
<keyword evidence="2" id="KW-0486">Methionine biosynthesis</keyword>
<evidence type="ECO:0000256" key="1">
    <source>
        <dbReference type="ARBA" id="ARBA00023122"/>
    </source>
</evidence>
<dbReference type="GO" id="GO:0006355">
    <property type="term" value="P:regulation of DNA-templated transcription"/>
    <property type="evidence" value="ECO:0007669"/>
    <property type="project" value="InterPro"/>
</dbReference>
<dbReference type="OrthoDB" id="64432at2157"/>
<protein>
    <recommendedName>
        <fullName evidence="4">CBS domain-containing protein</fullName>
    </recommendedName>
</protein>
<dbReference type="Proteomes" id="UP000245934">
    <property type="component" value="Unassembled WGS sequence"/>
</dbReference>
<gene>
    <name evidence="5" type="ORF">DLD82_03150</name>
</gene>
<dbReference type="GeneID" id="97609356"/>
<dbReference type="Pfam" id="PF03444">
    <property type="entry name" value="WHD_HrcA"/>
    <property type="match status" value="1"/>
</dbReference>
<proteinExistence type="predicted"/>
<dbReference type="SUPFAM" id="SSF46785">
    <property type="entry name" value="Winged helix' DNA-binding domain"/>
    <property type="match status" value="1"/>
</dbReference>
<dbReference type="AlphaFoldDB" id="A0A2V2N675"/>
<dbReference type="PROSITE" id="PS51371">
    <property type="entry name" value="CBS"/>
    <property type="match status" value="2"/>
</dbReference>
<dbReference type="Gene3D" id="1.10.10.10">
    <property type="entry name" value="Winged helix-like DNA-binding domain superfamily/Winged helix DNA-binding domain"/>
    <property type="match status" value="1"/>
</dbReference>
<dbReference type="Gene3D" id="3.10.580.10">
    <property type="entry name" value="CBS-domain"/>
    <property type="match status" value="1"/>
</dbReference>
<dbReference type="InterPro" id="IPR036390">
    <property type="entry name" value="WH_DNA-bd_sf"/>
</dbReference>
<evidence type="ECO:0000256" key="3">
    <source>
        <dbReference type="PROSITE-ProRule" id="PRU00703"/>
    </source>
</evidence>
<dbReference type="InterPro" id="IPR005104">
    <property type="entry name" value="WHTH_HrcA_DNA-bd"/>
</dbReference>
<dbReference type="InterPro" id="IPR000644">
    <property type="entry name" value="CBS_dom"/>
</dbReference>
<dbReference type="GO" id="GO:0003677">
    <property type="term" value="F:DNA binding"/>
    <property type="evidence" value="ECO:0007669"/>
    <property type="project" value="InterPro"/>
</dbReference>
<dbReference type="SUPFAM" id="SSF54631">
    <property type="entry name" value="CBS-domain pair"/>
    <property type="match status" value="1"/>
</dbReference>
<organism evidence="5 6">
    <name type="scientific">Methanospirillum stamsii</name>
    <dbReference type="NCBI Taxonomy" id="1277351"/>
    <lineage>
        <taxon>Archaea</taxon>
        <taxon>Methanobacteriati</taxon>
        <taxon>Methanobacteriota</taxon>
        <taxon>Stenosarchaea group</taxon>
        <taxon>Methanomicrobia</taxon>
        <taxon>Methanomicrobiales</taxon>
        <taxon>Methanospirillaceae</taxon>
        <taxon>Methanospirillum</taxon>
    </lineage>
</organism>
<evidence type="ECO:0000313" key="6">
    <source>
        <dbReference type="Proteomes" id="UP000245934"/>
    </source>
</evidence>
<evidence type="ECO:0000259" key="4">
    <source>
        <dbReference type="PROSITE" id="PS51371"/>
    </source>
</evidence>
<keyword evidence="2" id="KW-0028">Amino-acid biosynthesis</keyword>
<dbReference type="InterPro" id="IPR051257">
    <property type="entry name" value="Diverse_CBS-Domain"/>
</dbReference>
<accession>A0A2V2N675</accession>
<dbReference type="PANTHER" id="PTHR43080">
    <property type="entry name" value="CBS DOMAIN-CONTAINING PROTEIN CBSX3, MITOCHONDRIAL"/>
    <property type="match status" value="1"/>
</dbReference>
<dbReference type="SMART" id="SM00116">
    <property type="entry name" value="CBS"/>
    <property type="match status" value="2"/>
</dbReference>
<dbReference type="InterPro" id="IPR036388">
    <property type="entry name" value="WH-like_DNA-bd_sf"/>
</dbReference>
<dbReference type="EMBL" id="QGMZ01000008">
    <property type="protein sequence ID" value="PWR75594.1"/>
    <property type="molecule type" value="Genomic_DNA"/>
</dbReference>
<sequence>MDLSPIQNDILITLISLYEKKSIPIKGEEIAEIILRNAGTVRNQMQALKAIGLVDGIPGPKGGYHPTMLAYKELNLKRDGETYEVKISRDGEIVPGVKVGEIIFSTLSHADICHAQIRIIGSVKLFNNGDVITIGPTPVNKLLIKGEVFGKDENEPALIISILEMVSLPKKPIRDYMSTPTKMLSTRSSLKDAVKLFNTNHIHGAPVMDGGFLMGIVTMSDILQAIEKDSPLDTHVSEVMTEDVVYADAQVQLYEVIRKFKERSIGRLIVFEDNKPVGILTQSDIFRTLPTN</sequence>
<dbReference type="RefSeq" id="WP_109939659.1">
    <property type="nucleotide sequence ID" value="NZ_CP176366.1"/>
</dbReference>
<dbReference type="Pfam" id="PF00571">
    <property type="entry name" value="CBS"/>
    <property type="match status" value="2"/>
</dbReference>
<evidence type="ECO:0000256" key="2">
    <source>
        <dbReference type="ARBA" id="ARBA00023167"/>
    </source>
</evidence>
<dbReference type="InterPro" id="IPR016436">
    <property type="entry name" value="UCP005063_CBS"/>
</dbReference>
<feature type="domain" description="CBS" evidence="4">
    <location>
        <begin position="240"/>
        <end position="292"/>
    </location>
</feature>
<dbReference type="GO" id="GO:0009086">
    <property type="term" value="P:methionine biosynthetic process"/>
    <property type="evidence" value="ECO:0007669"/>
    <property type="project" value="UniProtKB-KW"/>
</dbReference>
<dbReference type="PANTHER" id="PTHR43080:SF2">
    <property type="entry name" value="CBS DOMAIN-CONTAINING PROTEIN"/>
    <property type="match status" value="1"/>
</dbReference>
<keyword evidence="1 3" id="KW-0129">CBS domain</keyword>
<evidence type="ECO:0000313" key="5">
    <source>
        <dbReference type="EMBL" id="PWR75594.1"/>
    </source>
</evidence>
<name>A0A2V2N675_9EURY</name>
<feature type="domain" description="CBS" evidence="4">
    <location>
        <begin position="177"/>
        <end position="234"/>
    </location>
</feature>
<reference evidence="5 6" key="1">
    <citation type="submission" date="2018-05" db="EMBL/GenBank/DDBJ databases">
        <title>Draft genome of Methanospirillum stamsii Pt1.</title>
        <authorList>
            <person name="Dueholm M.S."/>
            <person name="Nielsen P.H."/>
            <person name="Bakmann L.F."/>
            <person name="Otzen D.E."/>
        </authorList>
    </citation>
    <scope>NUCLEOTIDE SEQUENCE [LARGE SCALE GENOMIC DNA]</scope>
    <source>
        <strain evidence="5 6">Pt1</strain>
    </source>
</reference>
<dbReference type="PIRSF" id="PIRSF005063">
    <property type="entry name" value="UCP005063_CBS_MJ1232"/>
    <property type="match status" value="1"/>
</dbReference>
<comment type="caution">
    <text evidence="5">The sequence shown here is derived from an EMBL/GenBank/DDBJ whole genome shotgun (WGS) entry which is preliminary data.</text>
</comment>
<dbReference type="InterPro" id="IPR046342">
    <property type="entry name" value="CBS_dom_sf"/>
</dbReference>